<keyword evidence="1" id="KW-1133">Transmembrane helix</keyword>
<evidence type="ECO:0008006" key="4">
    <source>
        <dbReference type="Google" id="ProtNLM"/>
    </source>
</evidence>
<dbReference type="EMBL" id="BAABKZ010000002">
    <property type="protein sequence ID" value="GAA5092814.1"/>
    <property type="molecule type" value="Genomic_DNA"/>
</dbReference>
<name>A0ABP9M9M4_9MICO</name>
<evidence type="ECO:0000313" key="3">
    <source>
        <dbReference type="Proteomes" id="UP001501407"/>
    </source>
</evidence>
<dbReference type="RefSeq" id="WP_194414646.1">
    <property type="nucleotide sequence ID" value="NZ_BAABKZ010000002.1"/>
</dbReference>
<feature type="transmembrane region" description="Helical" evidence="1">
    <location>
        <begin position="42"/>
        <end position="61"/>
    </location>
</feature>
<reference evidence="3" key="1">
    <citation type="journal article" date="2019" name="Int. J. Syst. Evol. Microbiol.">
        <title>The Global Catalogue of Microorganisms (GCM) 10K type strain sequencing project: providing services to taxonomists for standard genome sequencing and annotation.</title>
        <authorList>
            <consortium name="The Broad Institute Genomics Platform"/>
            <consortium name="The Broad Institute Genome Sequencing Center for Infectious Disease"/>
            <person name="Wu L."/>
            <person name="Ma J."/>
        </authorList>
    </citation>
    <scope>NUCLEOTIDE SEQUENCE [LARGE SCALE GENOMIC DNA]</scope>
    <source>
        <strain evidence="3">JCM 18959</strain>
    </source>
</reference>
<evidence type="ECO:0000256" key="1">
    <source>
        <dbReference type="SAM" id="Phobius"/>
    </source>
</evidence>
<dbReference type="Proteomes" id="UP001501407">
    <property type="component" value="Unassembled WGS sequence"/>
</dbReference>
<sequence>MPAYLRRLAASLPYVSNDVEEEGSEAVEATDRETRGSLVRSLLAVVANVGVLTALLVYFGWVRSDRMAKMLGIDEAILGMTVDDYVRRSVQPVVLLPICAAIAGLAWVGLDQWLRRRRTRFGDDDRIVAWMARWMWLIAIGVFALGLLLGLVGYAVTYIAAPLVCAGGMLLLLYGLMLRGGLRDAVRFAPMTEGVLRGAIAILVAIGLFWSAMNYATVEGTELARDFPHQIETLPGVMVDSAAPLDIVSPGVDVTCAGSGEELRFRYRGLRLLESTGGNYFLISDDWTFDYGVVVMLPVDGDGLRFTFVRDVYGIADAGGFGPCAAATTDVAGQG</sequence>
<comment type="caution">
    <text evidence="2">The sequence shown here is derived from an EMBL/GenBank/DDBJ whole genome shotgun (WGS) entry which is preliminary data.</text>
</comment>
<keyword evidence="1" id="KW-0812">Transmembrane</keyword>
<keyword evidence="1" id="KW-0472">Membrane</keyword>
<protein>
    <recommendedName>
        <fullName evidence="4">DUF5671 domain-containing protein</fullName>
    </recommendedName>
</protein>
<proteinExistence type="predicted"/>
<organism evidence="2 3">
    <name type="scientific">Microbacterium yannicii</name>
    <dbReference type="NCBI Taxonomy" id="671622"/>
    <lineage>
        <taxon>Bacteria</taxon>
        <taxon>Bacillati</taxon>
        <taxon>Actinomycetota</taxon>
        <taxon>Actinomycetes</taxon>
        <taxon>Micrococcales</taxon>
        <taxon>Microbacteriaceae</taxon>
        <taxon>Microbacterium</taxon>
    </lineage>
</organism>
<feature type="transmembrane region" description="Helical" evidence="1">
    <location>
        <begin position="131"/>
        <end position="152"/>
    </location>
</feature>
<feature type="transmembrane region" description="Helical" evidence="1">
    <location>
        <begin position="158"/>
        <end position="182"/>
    </location>
</feature>
<accession>A0ABP9M9M4</accession>
<keyword evidence="3" id="KW-1185">Reference proteome</keyword>
<gene>
    <name evidence="2" type="ORF">GCM10025760_22040</name>
</gene>
<feature type="transmembrane region" description="Helical" evidence="1">
    <location>
        <begin position="194"/>
        <end position="213"/>
    </location>
</feature>
<evidence type="ECO:0000313" key="2">
    <source>
        <dbReference type="EMBL" id="GAA5092814.1"/>
    </source>
</evidence>
<feature type="transmembrane region" description="Helical" evidence="1">
    <location>
        <begin position="90"/>
        <end position="110"/>
    </location>
</feature>